<dbReference type="OMA" id="YELANWP"/>
<dbReference type="GeneID" id="5854305"/>
<dbReference type="AlphaFoldDB" id="A8Q6J3"/>
<protein>
    <submittedName>
        <fullName evidence="2">Uncharacterized protein</fullName>
    </submittedName>
</protein>
<proteinExistence type="predicted"/>
<accession>A8Q6J3</accession>
<name>A8Q6J3_MALGO</name>
<evidence type="ECO:0000313" key="2">
    <source>
        <dbReference type="EMBL" id="EDP42784.1"/>
    </source>
</evidence>
<comment type="caution">
    <text evidence="2">The sequence shown here is derived from an EMBL/GenBank/DDBJ whole genome shotgun (WGS) entry which is preliminary data.</text>
</comment>
<evidence type="ECO:0000256" key="1">
    <source>
        <dbReference type="SAM" id="Phobius"/>
    </source>
</evidence>
<keyword evidence="1" id="KW-0472">Membrane</keyword>
<dbReference type="OrthoDB" id="3338018at2759"/>
<keyword evidence="1" id="KW-1133">Transmembrane helix</keyword>
<dbReference type="RefSeq" id="XP_001729998.1">
    <property type="nucleotide sequence ID" value="XM_001729946.1"/>
</dbReference>
<dbReference type="InParanoid" id="A8Q6J3"/>
<evidence type="ECO:0000313" key="3">
    <source>
        <dbReference type="Proteomes" id="UP000008837"/>
    </source>
</evidence>
<sequence length="718" mass="79514">MGQVTSQDAEALESAYACVKSIIRSQSVQLDIGKERATCTLRAEIQVPSNPCASAWRLWTGSETSASFMDSQIDAPQCDRKPYVVSHDGGIFLIVPPTRTFEPSTFSLTLYIQTPLAPHQPTAPWAVQIPVLRCSRNTFSCTFYGYDAKPMVHITNPPLHANVHSSDSEAKAATNTNHLHGTFPEADVFGMEWMYESDVCTNDLHSSSAQVNYMTDAYVMLLWSESHMSYMPFAVVDMNIHISLFSPYIQDLSHDARLRVRADTNDPAIAWDILTVRSNSTPITLDSLPSFLGVDAHNMSALSAGDAALSEKLSSHSVQEPHSRTLALSVNRQLVCGAFGSPPTHAMRLLVRGRISVPMENRSNAPSIVLPSVHLPLDHVSHSHTIRHAVNSQVDRSYAIEIVEPLTQSPELRNVSADHARIVHAEHCVIRFLPKPTSDLISPMPLSLNNLSVLHQVYLQPEHTKCMHRLLLRTNTLAPGTYAVCILPNLPHVLKALEHEHAVHLYEAPSLQLQETTPRFQHVENTTNSALACRNSICMVVDEPQSAHVVVQYETPLCSNGLNGYNIMRPLFLDHVSTYKLHILDAKKRHVLWNDVSGACKVSGDDVPSVTWLDMPRRTAKAVSFTWAEAPKPRPISIIHIVSTLCCFSMAVALMALLWARAAHMESQKLHIRVEALAMALDIDFSDGQWKPLPASSLAASPTPTSHPSWIERLQARL</sequence>
<keyword evidence="3" id="KW-1185">Reference proteome</keyword>
<keyword evidence="1" id="KW-0812">Transmembrane</keyword>
<gene>
    <name evidence="2" type="ORF">MGL_2984</name>
</gene>
<dbReference type="Proteomes" id="UP000008837">
    <property type="component" value="Unassembled WGS sequence"/>
</dbReference>
<dbReference type="VEuPathDB" id="FungiDB:MGL_2984"/>
<dbReference type="KEGG" id="mgl:MGL_2984"/>
<dbReference type="EMBL" id="AAYY01000010">
    <property type="protein sequence ID" value="EDP42784.1"/>
    <property type="molecule type" value="Genomic_DNA"/>
</dbReference>
<reference evidence="2 3" key="1">
    <citation type="journal article" date="2007" name="Proc. Natl. Acad. Sci. U.S.A.">
        <title>Dandruff-associated Malassezia genomes reveal convergent and divergent virulence traits shared with plant and human fungal pathogens.</title>
        <authorList>
            <person name="Xu J."/>
            <person name="Saunders C.W."/>
            <person name="Hu P."/>
            <person name="Grant R.A."/>
            <person name="Boekhout T."/>
            <person name="Kuramae E.E."/>
            <person name="Kronstad J.W."/>
            <person name="Deangelis Y.M."/>
            <person name="Reeder N.L."/>
            <person name="Johnstone K.R."/>
            <person name="Leland M."/>
            <person name="Fieno A.M."/>
            <person name="Begley W.M."/>
            <person name="Sun Y."/>
            <person name="Lacey M.P."/>
            <person name="Chaudhary T."/>
            <person name="Keough T."/>
            <person name="Chu L."/>
            <person name="Sears R."/>
            <person name="Yuan B."/>
            <person name="Dawson T.L.Jr."/>
        </authorList>
    </citation>
    <scope>NUCLEOTIDE SEQUENCE [LARGE SCALE GENOMIC DNA]</scope>
    <source>
        <strain evidence="3">ATCC MYA-4612 / CBS 7966</strain>
    </source>
</reference>
<organism evidence="2 3">
    <name type="scientific">Malassezia globosa (strain ATCC MYA-4612 / CBS 7966)</name>
    <name type="common">Dandruff-associated fungus</name>
    <dbReference type="NCBI Taxonomy" id="425265"/>
    <lineage>
        <taxon>Eukaryota</taxon>
        <taxon>Fungi</taxon>
        <taxon>Dikarya</taxon>
        <taxon>Basidiomycota</taxon>
        <taxon>Ustilaginomycotina</taxon>
        <taxon>Malasseziomycetes</taxon>
        <taxon>Malasseziales</taxon>
        <taxon>Malasseziaceae</taxon>
        <taxon>Malassezia</taxon>
    </lineage>
</organism>
<feature type="transmembrane region" description="Helical" evidence="1">
    <location>
        <begin position="638"/>
        <end position="660"/>
    </location>
</feature>